<evidence type="ECO:0000313" key="25">
    <source>
        <dbReference type="Proteomes" id="UP000252040"/>
    </source>
</evidence>
<evidence type="ECO:0000256" key="22">
    <source>
        <dbReference type="SAM" id="Coils"/>
    </source>
</evidence>
<organism evidence="25 26">
    <name type="scientific">Neophocaena asiaeorientalis asiaeorientalis</name>
    <name type="common">Yangtze finless porpoise</name>
    <name type="synonym">Neophocaena phocaenoides subsp. asiaeorientalis</name>
    <dbReference type="NCBI Taxonomy" id="1706337"/>
    <lineage>
        <taxon>Eukaryota</taxon>
        <taxon>Metazoa</taxon>
        <taxon>Chordata</taxon>
        <taxon>Craniata</taxon>
        <taxon>Vertebrata</taxon>
        <taxon>Euteleostomi</taxon>
        <taxon>Mammalia</taxon>
        <taxon>Eutheria</taxon>
        <taxon>Laurasiatheria</taxon>
        <taxon>Artiodactyla</taxon>
        <taxon>Whippomorpha</taxon>
        <taxon>Cetacea</taxon>
        <taxon>Odontoceti</taxon>
        <taxon>Phocoenidae</taxon>
        <taxon>Neophocaena</taxon>
    </lineage>
</organism>
<dbReference type="SUPFAM" id="SSF50978">
    <property type="entry name" value="WD40 repeat-like"/>
    <property type="match status" value="1"/>
</dbReference>
<dbReference type="GO" id="GO:0005875">
    <property type="term" value="C:microtubule associated complex"/>
    <property type="evidence" value="ECO:0007669"/>
    <property type="project" value="TreeGrafter"/>
</dbReference>
<evidence type="ECO:0000313" key="26">
    <source>
        <dbReference type="RefSeq" id="XP_024606628.1"/>
    </source>
</evidence>
<keyword evidence="25" id="KW-1185">Reference proteome</keyword>
<dbReference type="PROSITE" id="PS00411">
    <property type="entry name" value="KINESIN_MOTOR_1"/>
    <property type="match status" value="1"/>
</dbReference>
<feature type="coiled-coil region" evidence="22">
    <location>
        <begin position="634"/>
        <end position="816"/>
    </location>
</feature>
<dbReference type="PROSITE" id="PS50067">
    <property type="entry name" value="KINESIN_MOTOR_2"/>
    <property type="match status" value="1"/>
</dbReference>
<feature type="compositionally biased region" description="Acidic residues" evidence="23">
    <location>
        <begin position="585"/>
        <end position="624"/>
    </location>
</feature>
<dbReference type="InterPro" id="IPR001680">
    <property type="entry name" value="WD40_rpt"/>
</dbReference>
<keyword evidence="7" id="KW-0597">Phosphoprotein</keyword>
<name>A0A341BXC6_NEOAA</name>
<dbReference type="Gene3D" id="2.130.10.10">
    <property type="entry name" value="YVTN repeat-like/Quinoprotein amine dehydrogenase"/>
    <property type="match status" value="3"/>
</dbReference>
<evidence type="ECO:0000256" key="2">
    <source>
        <dbReference type="ARBA" id="ARBA00004279"/>
    </source>
</evidence>
<evidence type="ECO:0000256" key="23">
    <source>
        <dbReference type="SAM" id="MobiDB-lite"/>
    </source>
</evidence>
<dbReference type="GO" id="GO:0030425">
    <property type="term" value="C:dendrite"/>
    <property type="evidence" value="ECO:0007669"/>
    <property type="project" value="UniProtKB-SubCell"/>
</dbReference>
<dbReference type="GeneID" id="112403418"/>
<dbReference type="PRINTS" id="PR00380">
    <property type="entry name" value="KINESINHEAVY"/>
</dbReference>
<gene>
    <name evidence="26" type="primary">KIF21A</name>
</gene>
<dbReference type="CDD" id="cd22263">
    <property type="entry name" value="Rcc_KIF21A"/>
    <property type="match status" value="1"/>
</dbReference>
<dbReference type="InterPro" id="IPR056533">
    <property type="entry name" value="KIF21A/B_hel_1"/>
</dbReference>
<dbReference type="SMART" id="SM00320">
    <property type="entry name" value="WD40"/>
    <property type="match status" value="7"/>
</dbReference>
<feature type="region of interest" description="Disordered" evidence="23">
    <location>
        <begin position="1096"/>
        <end position="1118"/>
    </location>
</feature>
<dbReference type="Pfam" id="PF23203">
    <property type="entry name" value="KIF21A"/>
    <property type="match status" value="1"/>
</dbReference>
<evidence type="ECO:0000256" key="4">
    <source>
        <dbReference type="ARBA" id="ARBA00004544"/>
    </source>
</evidence>
<dbReference type="Proteomes" id="UP000252040">
    <property type="component" value="Unplaced"/>
</dbReference>
<comment type="similarity">
    <text evidence="21">Belongs to the TRAFAC class myosin-kinesin ATPase superfamily. Kinesin family.</text>
</comment>
<dbReference type="GO" id="GO:0005874">
    <property type="term" value="C:microtubule"/>
    <property type="evidence" value="ECO:0007669"/>
    <property type="project" value="UniProtKB-KW"/>
</dbReference>
<dbReference type="SUPFAM" id="SSF52540">
    <property type="entry name" value="P-loop containing nucleoside triphosphate hydrolases"/>
    <property type="match status" value="1"/>
</dbReference>
<dbReference type="SUPFAM" id="SSF46579">
    <property type="entry name" value="Prefoldin"/>
    <property type="match status" value="1"/>
</dbReference>
<evidence type="ECO:0000256" key="7">
    <source>
        <dbReference type="ARBA" id="ARBA00022553"/>
    </source>
</evidence>
<dbReference type="STRING" id="1706337.A0A341BXC6"/>
<dbReference type="InterPro" id="IPR027640">
    <property type="entry name" value="Kinesin-like_fam"/>
</dbReference>
<keyword evidence="14 22" id="KW-0175">Coiled coil</keyword>
<evidence type="ECO:0000256" key="11">
    <source>
        <dbReference type="ARBA" id="ARBA00022741"/>
    </source>
</evidence>
<evidence type="ECO:0000256" key="8">
    <source>
        <dbReference type="ARBA" id="ARBA00022574"/>
    </source>
</evidence>
<evidence type="ECO:0000256" key="17">
    <source>
        <dbReference type="ARBA" id="ARBA00023273"/>
    </source>
</evidence>
<feature type="repeat" description="WD" evidence="20">
    <location>
        <begin position="1322"/>
        <end position="1361"/>
    </location>
</feature>
<dbReference type="GO" id="GO:0030426">
    <property type="term" value="C:growth cone"/>
    <property type="evidence" value="ECO:0007669"/>
    <property type="project" value="UniProtKB-SubCell"/>
</dbReference>
<evidence type="ECO:0000256" key="14">
    <source>
        <dbReference type="ARBA" id="ARBA00023054"/>
    </source>
</evidence>
<dbReference type="InterPro" id="IPR027417">
    <property type="entry name" value="P-loop_NTPase"/>
</dbReference>
<feature type="domain" description="Kinesin motor" evidence="24">
    <location>
        <begin position="9"/>
        <end position="371"/>
    </location>
</feature>
<feature type="region of interest" description="Disordered" evidence="23">
    <location>
        <begin position="553"/>
        <end position="628"/>
    </location>
</feature>
<dbReference type="FunFam" id="2.130.10.10:FF:000233">
    <property type="entry name" value="Kinesin family member 21A"/>
    <property type="match status" value="1"/>
</dbReference>
<evidence type="ECO:0000256" key="5">
    <source>
        <dbReference type="ARBA" id="ARBA00004624"/>
    </source>
</evidence>
<dbReference type="KEGG" id="nasi:112403418"/>
<proteinExistence type="inferred from homology"/>
<keyword evidence="13" id="KW-0007">Acetylation</keyword>
<keyword evidence="12 21" id="KW-0067">ATP-binding</keyword>
<evidence type="ECO:0000259" key="24">
    <source>
        <dbReference type="PROSITE" id="PS50067"/>
    </source>
</evidence>
<evidence type="ECO:0000256" key="21">
    <source>
        <dbReference type="PROSITE-ProRule" id="PRU00283"/>
    </source>
</evidence>
<keyword evidence="6" id="KW-0963">Cytoplasm</keyword>
<protein>
    <recommendedName>
        <fullName evidence="19">Kinesin-like protein KIF21A</fullName>
    </recommendedName>
</protein>
<dbReference type="Pfam" id="PF23204">
    <property type="entry name" value="KIF21A_2nd"/>
    <property type="match status" value="1"/>
</dbReference>
<dbReference type="FunFam" id="2.130.10.10:FF:000370">
    <property type="entry name" value="Kinesin family member 21A"/>
    <property type="match status" value="1"/>
</dbReference>
<dbReference type="PANTHER" id="PTHR47969:SF31">
    <property type="entry name" value="KINESIN FAMILY MEMBER 21A"/>
    <property type="match status" value="1"/>
</dbReference>
<feature type="compositionally biased region" description="Polar residues" evidence="23">
    <location>
        <begin position="1150"/>
        <end position="1159"/>
    </location>
</feature>
<dbReference type="GO" id="GO:0007018">
    <property type="term" value="P:microtubule-based movement"/>
    <property type="evidence" value="ECO:0007669"/>
    <property type="project" value="InterPro"/>
</dbReference>
<dbReference type="Pfam" id="PF00225">
    <property type="entry name" value="Kinesin"/>
    <property type="match status" value="1"/>
</dbReference>
<dbReference type="SMART" id="SM00129">
    <property type="entry name" value="KISc"/>
    <property type="match status" value="1"/>
</dbReference>
<feature type="region of interest" description="Disordered" evidence="23">
    <location>
        <begin position="1150"/>
        <end position="1296"/>
    </location>
</feature>
<dbReference type="InterPro" id="IPR019821">
    <property type="entry name" value="Kinesin_motor_CS"/>
</dbReference>
<dbReference type="GO" id="GO:0008017">
    <property type="term" value="F:microtubule binding"/>
    <property type="evidence" value="ECO:0007669"/>
    <property type="project" value="InterPro"/>
</dbReference>
<dbReference type="Pfam" id="PF25764">
    <property type="entry name" value="KIF21A_4th"/>
    <property type="match status" value="1"/>
</dbReference>
<feature type="binding site" evidence="21">
    <location>
        <begin position="88"/>
        <end position="95"/>
    </location>
    <ligand>
        <name>ATP</name>
        <dbReference type="ChEBI" id="CHEBI:30616"/>
    </ligand>
</feature>
<feature type="coiled-coil region" evidence="22">
    <location>
        <begin position="379"/>
        <end position="513"/>
    </location>
</feature>
<dbReference type="InterPro" id="IPR015943">
    <property type="entry name" value="WD40/YVTN_repeat-like_dom_sf"/>
</dbReference>
<dbReference type="FunFam" id="3.40.850.10:FF:000011">
    <property type="entry name" value="Kinesin family member 21A"/>
    <property type="match status" value="1"/>
</dbReference>
<feature type="compositionally biased region" description="Polar residues" evidence="23">
    <location>
        <begin position="1267"/>
        <end position="1276"/>
    </location>
</feature>
<evidence type="ECO:0000256" key="15">
    <source>
        <dbReference type="ARBA" id="ARBA00023175"/>
    </source>
</evidence>
<dbReference type="RefSeq" id="XP_024606628.1">
    <property type="nucleotide sequence ID" value="XM_024750860.1"/>
</dbReference>
<evidence type="ECO:0000256" key="16">
    <source>
        <dbReference type="ARBA" id="ARBA00023212"/>
    </source>
</evidence>
<feature type="coiled-coil region" evidence="22">
    <location>
        <begin position="927"/>
        <end position="961"/>
    </location>
</feature>
<comment type="function">
    <text evidence="18">Processive microtubule plus-end directed motor protein involved in neuronal axon guidance. Is recruited by KANK1 to cortical microtubule stabilizing complexes (CMSCs) at focal adhesions (FAs) rims where it promotes microtubule capture and stability. Controls microtubule polymerization rate at axonal growth cones and suppresses microtubule growth without inducing microtubule disassembly once it reaches the cell cortex.</text>
</comment>
<dbReference type="PROSITE" id="PS50294">
    <property type="entry name" value="WD_REPEATS_REGION"/>
    <property type="match status" value="2"/>
</dbReference>
<dbReference type="InterPro" id="IPR019775">
    <property type="entry name" value="WD40_repeat_CS"/>
</dbReference>
<evidence type="ECO:0000256" key="10">
    <source>
        <dbReference type="ARBA" id="ARBA00022737"/>
    </source>
</evidence>
<dbReference type="PROSITE" id="PS00678">
    <property type="entry name" value="WD_REPEATS_1"/>
    <property type="match status" value="1"/>
</dbReference>
<dbReference type="GO" id="GO:0005524">
    <property type="term" value="F:ATP binding"/>
    <property type="evidence" value="ECO:0007669"/>
    <property type="project" value="UniProtKB-UniRule"/>
</dbReference>
<evidence type="ECO:0000256" key="18">
    <source>
        <dbReference type="ARBA" id="ARBA00053776"/>
    </source>
</evidence>
<evidence type="ECO:0000256" key="9">
    <source>
        <dbReference type="ARBA" id="ARBA00022701"/>
    </source>
</evidence>
<keyword evidence="10" id="KW-0677">Repeat</keyword>
<keyword evidence="17" id="KW-0966">Cell projection</keyword>
<dbReference type="FunCoup" id="A0A341BXC6">
    <property type="interactions" value="462"/>
</dbReference>
<evidence type="ECO:0000256" key="3">
    <source>
        <dbReference type="ARBA" id="ARBA00004489"/>
    </source>
</evidence>
<keyword evidence="15 21" id="KW-0505">Motor protein</keyword>
<dbReference type="PROSITE" id="PS50082">
    <property type="entry name" value="WD_REPEATS_2"/>
    <property type="match status" value="2"/>
</dbReference>
<sequence length="1653" mass="185174">MWGAPDESSVRVAVRIRPQLAKERIEGCHICTSVTPGEPQVFLGKDKAFTFDYVFDIDSQQEQIYTQCIEKLIEGCFEGYNATVFAYGQTGAGKTYTMGTGFDVNIIEEEQGIISRAVKHLFKSIEEKKHTSIKNGLPPPDFKVNAQFLELYNEEVLDLFDTTRDIDAKNKKSNIRIHEDSAGGIYTVGVTTRTVITESEMMQCLKLGALSRTTASTQMNVQSSRSHAIFTIHLCQTRMCPQIDAESATDNKVISESSQMNEFETLTAKFHFVDLAGSERLKRTGATGERAKEGISINCGLLALGNVISALGDKSKRATHVPYRDSKLTRLLQDSLGGNSQTIMIACVSPSDRDFMETLNTLKYANRARNIKNKVMVNQDRASQQINALRSEITRLQMELMEYKTGKRIIDEEGVESINDMFHENAMLQTENNNLRVRIKAMQETVDVLRTRITQLVSDQANQVLARAGEGNEEISNMIHNYIKEIEDLRAKLLESEAMNENLRKNLTRATARSPYFSGSSAFSPTIVSSDKETIEIIDLAKKDLEKLKRKEKKKKKSVAGKEDNTDTDQEKKEEKGISERESNELEVEESQEVSDHEDEEEEEEEEEDDVEGGESSDESDSESDEKANYQADLANITCEIAIKQKLIDELENSQKRLQTLKKQYEEKLMMLQHKIRDTQLERDQVLQNLGSVESYSEEKAKKVRSEYEKKLQAMNKELQRLQTAQKEHARLLKNQSQYEKQLKKLQQDVMEMKKTKVRLMKQMKEEQEKARLTESRRNREIAQLKKDQRKRDHQLRLLEAQKRNQEVVLRRKTEEVTALRRQVRPMSDKVAGKVTRKLSSTDTPVQDTGSSATTIETDASRAGAQQKMRIPVARVQALPTPTTNGTRKKYQRKGLTGRVFTSKTARMKWQLLERRVTDIIMQKMTISNMEADMNRLLKQREELTKRREKLSKRREKIVKENGEGDKNVVTINEEMESLTANIDYINDSISDCQANIMQMEEAKEEGETLDVTAVINACTLTEARYLLDHFLSMGINKGLQAAQKEAQIKVLEGRLKQTEITSATQNQLLFHMLKEKAELNPELDALLGHALQENVEDSTDEDVPLNSPGSEGSSLSSDLMKLCGEVKPKNKARRRTTTQMELLYADSSELASDTSTGDASLPGPLTPVAEGQEIGMNTETSTSAREKELPPPSGFPSKIGSISRQSSVSEKKLPEPSPLTRRKAYEKGEKSKAKEQKHSDSGTSEASLSPPSSPPSRPRNELNVFNRLTVSQGNTSVQQDKSDESDSSLSEVHRSSRRGIINPFPALKGIRASPLQCIHIAEGHTKAVLCVDSTDDLLFTGSKDRTCKVWNLVTGQEIMSLGGHHNNVVSVKYCNYTSLVFTVSTSYIKVWDIRDSAKCIRTLTSSGQVTLGDACSATTSRTVTIPSGENQVNQIALNPTGTFLYAASGNAVRMWDLKRFQSTGKLTGHLGPVMCLTVDQISSGQDLIITGSKDHYIKMFDVTEGALGAVSPTHNFEPPHYDGIEALTIQGDNLFSGSRDNGIKKWDLAQKDLLQQVPNAHKDWVCALGVMPGHPILLSGCRGGILKLWNIDTFVPVGEMKGHESPINAICVNSTHIFTAADDRTVRIWKTRNLQDGQLFDTGDPVEDIASN</sequence>
<dbReference type="InterPro" id="IPR001752">
    <property type="entry name" value="Kinesin_motor_dom"/>
</dbReference>
<dbReference type="CDD" id="cd01372">
    <property type="entry name" value="KISc_KIF4"/>
    <property type="match status" value="1"/>
</dbReference>
<feature type="region of interest" description="Disordered" evidence="23">
    <location>
        <begin position="828"/>
        <end position="853"/>
    </location>
</feature>
<keyword evidence="16" id="KW-0206">Cytoskeleton</keyword>
<dbReference type="Gene3D" id="3.40.850.10">
    <property type="entry name" value="Kinesin motor domain"/>
    <property type="match status" value="1"/>
</dbReference>
<dbReference type="InterPro" id="IPR036322">
    <property type="entry name" value="WD40_repeat_dom_sf"/>
</dbReference>
<reference evidence="26" key="1">
    <citation type="submission" date="2025-08" db="UniProtKB">
        <authorList>
            <consortium name="RefSeq"/>
        </authorList>
    </citation>
    <scope>IDENTIFICATION</scope>
    <source>
        <tissue evidence="26">Meat</tissue>
    </source>
</reference>
<feature type="repeat" description="WD" evidence="20">
    <location>
        <begin position="1601"/>
        <end position="1634"/>
    </location>
</feature>
<keyword evidence="8 20" id="KW-0853">WD repeat</keyword>
<accession>A0A341BXC6</accession>
<dbReference type="InterPro" id="IPR056532">
    <property type="entry name" value="KIF21A/B_hel_2"/>
</dbReference>
<dbReference type="GO" id="GO:0005938">
    <property type="term" value="C:cell cortex"/>
    <property type="evidence" value="ECO:0007669"/>
    <property type="project" value="UniProtKB-SubCell"/>
</dbReference>
<dbReference type="Pfam" id="PF00400">
    <property type="entry name" value="WD40"/>
    <property type="match status" value="6"/>
</dbReference>
<dbReference type="GO" id="GO:0051231">
    <property type="term" value="P:spindle elongation"/>
    <property type="evidence" value="ECO:0007669"/>
    <property type="project" value="TreeGrafter"/>
</dbReference>
<dbReference type="CDD" id="cd00200">
    <property type="entry name" value="WD40"/>
    <property type="match status" value="1"/>
</dbReference>
<dbReference type="GO" id="GO:0007052">
    <property type="term" value="P:mitotic spindle organization"/>
    <property type="evidence" value="ECO:0007669"/>
    <property type="project" value="TreeGrafter"/>
</dbReference>
<dbReference type="GO" id="GO:0003777">
    <property type="term" value="F:microtubule motor activity"/>
    <property type="evidence" value="ECO:0007669"/>
    <property type="project" value="InterPro"/>
</dbReference>
<evidence type="ECO:0000256" key="1">
    <source>
        <dbReference type="ARBA" id="ARBA00004245"/>
    </source>
</evidence>
<evidence type="ECO:0000256" key="20">
    <source>
        <dbReference type="PROSITE-ProRule" id="PRU00221"/>
    </source>
</evidence>
<comment type="subcellular location">
    <subcellularLocation>
        <location evidence="3">Cell projection</location>
        <location evidence="3">Axon</location>
    </subcellularLocation>
    <subcellularLocation>
        <location evidence="2">Cell projection</location>
        <location evidence="2">Dendrite</location>
    </subcellularLocation>
    <subcellularLocation>
        <location evidence="5">Cell projection</location>
        <location evidence="5">Growth cone</location>
    </subcellularLocation>
    <subcellularLocation>
        <location evidence="4">Cytoplasm</location>
        <location evidence="4">Cell cortex</location>
    </subcellularLocation>
    <subcellularLocation>
        <location evidence="1">Cytoplasm</location>
        <location evidence="1">Cytoskeleton</location>
    </subcellularLocation>
</comment>
<evidence type="ECO:0000256" key="19">
    <source>
        <dbReference type="ARBA" id="ARBA00073302"/>
    </source>
</evidence>
<keyword evidence="9" id="KW-0493">Microtubule</keyword>
<feature type="compositionally biased region" description="Basic and acidic residues" evidence="23">
    <location>
        <begin position="1224"/>
        <end position="1241"/>
    </location>
</feature>
<feature type="compositionally biased region" description="Low complexity" evidence="23">
    <location>
        <begin position="1105"/>
        <end position="1118"/>
    </location>
</feature>
<keyword evidence="11 21" id="KW-0547">Nucleotide-binding</keyword>
<dbReference type="InParanoid" id="A0A341BXC6"/>
<dbReference type="InterPro" id="IPR036961">
    <property type="entry name" value="Kinesin_motor_dom_sf"/>
</dbReference>
<feature type="compositionally biased region" description="Polar residues" evidence="23">
    <location>
        <begin position="838"/>
        <end position="853"/>
    </location>
</feature>
<evidence type="ECO:0000256" key="13">
    <source>
        <dbReference type="ARBA" id="ARBA00022990"/>
    </source>
</evidence>
<evidence type="ECO:0000256" key="6">
    <source>
        <dbReference type="ARBA" id="ARBA00022490"/>
    </source>
</evidence>
<dbReference type="PANTHER" id="PTHR47969">
    <property type="entry name" value="CHROMOSOME-ASSOCIATED KINESIN KIF4A-RELATED"/>
    <property type="match status" value="1"/>
</dbReference>
<feature type="compositionally biased region" description="Basic and acidic residues" evidence="23">
    <location>
        <begin position="560"/>
        <end position="584"/>
    </location>
</feature>
<dbReference type="CTD" id="55605"/>
<evidence type="ECO:0000256" key="12">
    <source>
        <dbReference type="ARBA" id="ARBA00022840"/>
    </source>
</evidence>